<evidence type="ECO:0000259" key="2">
    <source>
        <dbReference type="Pfam" id="PF13550"/>
    </source>
</evidence>
<dbReference type="EMBL" id="CP000633">
    <property type="protein sequence ID" value="ACM36422.1"/>
    <property type="molecule type" value="Genomic_DNA"/>
</dbReference>
<dbReference type="Pfam" id="PF13550">
    <property type="entry name" value="Phage-tail_3"/>
    <property type="match status" value="1"/>
</dbReference>
<gene>
    <name evidence="3" type="ordered locus">Avi_1994</name>
</gene>
<dbReference type="Proteomes" id="UP000001596">
    <property type="component" value="Chromosome 1"/>
</dbReference>
<sequence>MPMRHGPNPLAASPSAWRRLPPTMCRASTRGAVIRPLRRILSNPSKGIPSMAIFSGIAAFVSGVASALGAVSTFIGGMGVIGSTLLKAAVGVGLNYLASAVAGKSKASTASFAVNGQLQSGGTVPRSIIFGMTATAGSLVYANTWGNAGKTPNAYVTQVIALADAPIKSLLVAVVNGVACEIDFDHPHAEYGWPVVDYRKGNTDYLWLKFYDGTQTEADSFLVNRVSSTARPYENTRVGHGVAYVIATSRVNQELFSGFPSFKFVLDGMRLYDPSKDSSVGGNGAQRWSDASTWGGDGDRLPVVQLYALMRGIRWNGQWLYGLQTVTERRLPASHWIAQIGKCRTLIEGADGMEATYRSGAEVQVSAALQDAAQAMLTACNGRLAEIGGTYKPFIGVSDEPVMTFADADILSTEEQSFTPFFGLSDTVNGISASYPSPDDSWNMTEAPPLYNGDYEVEDGNRRLLSDVSLDFVPYAGQVQRLMQSALKEARRARRHTISMPPMFGALEPGDIVATSSNRNGYVEKRFRVDGVLDQPNLDVVLDITEVDPADYDWNQGSDYKPPVTGSVSSGVPAAQSTTGWSVVAGSVTDSDSQDRRPAIVVSCTADLDDVARIWVKVRVKATGVVVYDSDAHPYAGAATWTLSGAWCLALTEYELQGKLVPVSSRETVASDWLSVTTLNLSESTDVLDNSITTAKLADAAVTASKIMDEAVTNLKLADAAVSTAKLQVAAVTQEVLANNSVIATKLADAAVTGAKLAAQAVDATKFAASIEPVRVVTQLPTSRVSAYVTFNGEAYRWNGAAYVKTVSTAELTGQLIGSQIADLAIVASKIADGIITGTKLAADTIGANNLAANSVTAKQLVLTDFTNLVPDNQMQDFGSSWSGAGWSSWTDPYLGGMASRSQMKFAYVAGTTGYGDELLGKAFPVQAGAQYRVTGSAYSNGNQWPQLRIKWLDRTGALINYVDFLVGDRGAGPVTATVNLTAPAGATQAVMAAYVMRTNTNADVYVGGFVVQKRNAAELIIDGTILANMLSAGSVTTDKLAANSVIAGKIAAGAVNTDQLVAGAVTTAKVAAGAITTNLLAVGQGANFIKNSDFSAGITGWGVEYANADLGNWTISLRNDTFAPVPGALEIRQVNGTQGLEIGATYKKDGTNIDLMSVEAGKWYELSTYYFGHRCNGLQVYIAFANAAGAVISHGTPGIWPANHNTDPGKQLSNYQRGWFKAQAPAGAAYAYVFFRHKGTINGQADSYLWIHKPFFGEATANQTEPTPWSAAGVTLIQNGNIVAGSVTTDSLAANSVVASKISAGAITTPALAAGSVVGTSIAASTITGANIAAETIGTDKLAANSVTAKQLVLTDFTNLVPDNQMQDFGNSWVGANWQSWTDPYVGGMASRSQARYPYVAGRTGYSEELLGKTFSVTPGAQYRVTGTALCPSGNYSPLLRIKWLNSSGGTISYNDFVAGDRSSGVVTTTINLTAPAGAVQAVMAAYVWRTATTGDVYVGGFVVNKRNAAELIIDGTITADKLAVNSLSAITANLGTVTAGEIRSSNGKMVISLNAGTIVISS</sequence>
<proteinExistence type="predicted"/>
<dbReference type="STRING" id="311402.Avi_1994"/>
<dbReference type="eggNOG" id="COG4733">
    <property type="taxonomic scope" value="Bacteria"/>
</dbReference>
<evidence type="ECO:0000256" key="1">
    <source>
        <dbReference type="SAM" id="Phobius"/>
    </source>
</evidence>
<dbReference type="HOGENOM" id="CLU_245762_0_0_5"/>
<feature type="domain" description="Tip attachment protein J" evidence="2">
    <location>
        <begin position="371"/>
        <end position="532"/>
    </location>
</feature>
<reference evidence="3 4" key="1">
    <citation type="journal article" date="2009" name="J. Bacteriol.">
        <title>Genome sequences of three Agrobacterium biovars help elucidate the evolution of multichromosome genomes in bacteria.</title>
        <authorList>
            <person name="Slater S.C."/>
            <person name="Goldman B.S."/>
            <person name="Goodner B."/>
            <person name="Setubal J.C."/>
            <person name="Farrand S.K."/>
            <person name="Nester E.W."/>
            <person name="Burr T.J."/>
            <person name="Banta L."/>
            <person name="Dickerman A.W."/>
            <person name="Paulsen I."/>
            <person name="Otten L."/>
            <person name="Suen G."/>
            <person name="Welch R."/>
            <person name="Almeida N.F."/>
            <person name="Arnold F."/>
            <person name="Burton O.T."/>
            <person name="Du Z."/>
            <person name="Ewing A."/>
            <person name="Godsy E."/>
            <person name="Heisel S."/>
            <person name="Houmiel K.L."/>
            <person name="Jhaveri J."/>
            <person name="Lu J."/>
            <person name="Miller N.M."/>
            <person name="Norton S."/>
            <person name="Chen Q."/>
            <person name="Phoolcharoen W."/>
            <person name="Ohlin V."/>
            <person name="Ondrusek D."/>
            <person name="Pride N."/>
            <person name="Stricklin S.L."/>
            <person name="Sun J."/>
            <person name="Wheeler C."/>
            <person name="Wilson L."/>
            <person name="Zhu H."/>
            <person name="Wood D.W."/>
        </authorList>
    </citation>
    <scope>NUCLEOTIDE SEQUENCE [LARGE SCALE GENOMIC DNA]</scope>
    <source>
        <strain evidence="4">S4 / ATCC BAA-846</strain>
    </source>
</reference>
<accession>B9JVZ2</accession>
<name>B9JVZ2_ALLAM</name>
<keyword evidence="1" id="KW-1133">Transmembrane helix</keyword>
<protein>
    <submittedName>
        <fullName evidence="3">Phage tail fiber protein</fullName>
    </submittedName>
</protein>
<dbReference type="Gene3D" id="2.60.120.260">
    <property type="entry name" value="Galactose-binding domain-like"/>
    <property type="match status" value="2"/>
</dbReference>
<keyword evidence="1" id="KW-0812">Transmembrane</keyword>
<organism evidence="3 4">
    <name type="scientific">Allorhizobium ampelinum (strain ATCC BAA-846 / DSM 112012 / S4)</name>
    <name type="common">Agrobacterium vitis (strain S4)</name>
    <dbReference type="NCBI Taxonomy" id="311402"/>
    <lineage>
        <taxon>Bacteria</taxon>
        <taxon>Pseudomonadati</taxon>
        <taxon>Pseudomonadota</taxon>
        <taxon>Alphaproteobacteria</taxon>
        <taxon>Hyphomicrobiales</taxon>
        <taxon>Rhizobiaceae</taxon>
        <taxon>Rhizobium/Agrobacterium group</taxon>
        <taxon>Allorhizobium</taxon>
        <taxon>Allorhizobium ampelinum</taxon>
    </lineage>
</organism>
<dbReference type="KEGG" id="avi:Avi_1994"/>
<keyword evidence="1" id="KW-0472">Membrane</keyword>
<keyword evidence="4" id="KW-1185">Reference proteome</keyword>
<feature type="transmembrane region" description="Helical" evidence="1">
    <location>
        <begin position="51"/>
        <end position="71"/>
    </location>
</feature>
<dbReference type="InterPro" id="IPR032876">
    <property type="entry name" value="J_dom"/>
</dbReference>
<evidence type="ECO:0000313" key="3">
    <source>
        <dbReference type="EMBL" id="ACM36422.1"/>
    </source>
</evidence>
<evidence type="ECO:0000313" key="4">
    <source>
        <dbReference type="Proteomes" id="UP000001596"/>
    </source>
</evidence>